<dbReference type="Pfam" id="PF03704">
    <property type="entry name" value="BTAD"/>
    <property type="match status" value="1"/>
</dbReference>
<gene>
    <name evidence="6" type="ORF">D8771_01895</name>
</gene>
<dbReference type="GO" id="GO:0000160">
    <property type="term" value="P:phosphorelay signal transduction system"/>
    <property type="evidence" value="ECO:0007669"/>
    <property type="project" value="UniProtKB-KW"/>
</dbReference>
<dbReference type="InterPro" id="IPR016032">
    <property type="entry name" value="Sig_transdc_resp-reg_C-effctor"/>
</dbReference>
<dbReference type="InterPro" id="IPR036388">
    <property type="entry name" value="WH-like_DNA-bd_sf"/>
</dbReference>
<dbReference type="SUPFAM" id="SSF46894">
    <property type="entry name" value="C-terminal effector domain of the bipartite response regulators"/>
    <property type="match status" value="1"/>
</dbReference>
<dbReference type="GO" id="GO:0003677">
    <property type="term" value="F:DNA binding"/>
    <property type="evidence" value="ECO:0007669"/>
    <property type="project" value="UniProtKB-UniRule"/>
</dbReference>
<dbReference type="AlphaFoldDB" id="A0A6C1BYJ1"/>
<keyword evidence="2" id="KW-0902">Two-component regulatory system</keyword>
<evidence type="ECO:0000313" key="6">
    <source>
        <dbReference type="EMBL" id="TGG89667.1"/>
    </source>
</evidence>
<dbReference type="Gene3D" id="1.25.40.10">
    <property type="entry name" value="Tetratricopeptide repeat domain"/>
    <property type="match status" value="1"/>
</dbReference>
<evidence type="ECO:0000256" key="4">
    <source>
        <dbReference type="ARBA" id="ARBA00023125"/>
    </source>
</evidence>
<dbReference type="GeneID" id="75184330"/>
<dbReference type="CDD" id="cd15831">
    <property type="entry name" value="BTAD"/>
    <property type="match status" value="1"/>
</dbReference>
<dbReference type="SUPFAM" id="SSF48452">
    <property type="entry name" value="TPR-like"/>
    <property type="match status" value="1"/>
</dbReference>
<dbReference type="InterPro" id="IPR011990">
    <property type="entry name" value="TPR-like_helical_dom_sf"/>
</dbReference>
<keyword evidence="3" id="KW-0805">Transcription regulation</keyword>
<dbReference type="EMBL" id="RCIY01000002">
    <property type="protein sequence ID" value="TGG89667.1"/>
    <property type="molecule type" value="Genomic_DNA"/>
</dbReference>
<evidence type="ECO:0000256" key="5">
    <source>
        <dbReference type="ARBA" id="ARBA00023163"/>
    </source>
</evidence>
<dbReference type="SMART" id="SM00862">
    <property type="entry name" value="Trans_reg_C"/>
    <property type="match status" value="1"/>
</dbReference>
<dbReference type="PANTHER" id="PTHR35807">
    <property type="entry name" value="TRANSCRIPTIONAL REGULATOR REDD-RELATED"/>
    <property type="match status" value="1"/>
</dbReference>
<keyword evidence="5" id="KW-0804">Transcription</keyword>
<dbReference type="SMART" id="SM01043">
    <property type="entry name" value="BTAD"/>
    <property type="match status" value="1"/>
</dbReference>
<keyword evidence="4" id="KW-0238">DNA-binding</keyword>
<dbReference type="RefSeq" id="WP_016468329.1">
    <property type="nucleotide sequence ID" value="NZ_BBQG01000064.1"/>
</dbReference>
<comment type="similarity">
    <text evidence="1">Belongs to the AfsR/DnrI/RedD regulatory family.</text>
</comment>
<evidence type="ECO:0000313" key="7">
    <source>
        <dbReference type="Proteomes" id="UP000298111"/>
    </source>
</evidence>
<proteinExistence type="inferred from homology"/>
<sequence>MDISVLGPCRVVQSGVSVVPTAVKPRKVLALLALHPDQVVSVSSLVEELWGECPPRSVQTTLQTYVLQLRNLIAASLGDRPPAHLPNGAKSVLVTESGGYLLDTQGGMVDVSEFERYSGAGHRALEAGDLVGASAAFRKALQLWRGPALVDVQCGPLLEIEATRLEESRLGILNQRIEVDLSLGRHHELLGELSGLAAQHPLHEGIQAQLMLALYRSGRRGNALEVYQRLRGVLSRELGLDPSPDLQRLQSAVLDSAAELELSGAARGLVSVGGRLAAAGPRPQVTGVAG</sequence>
<dbReference type="InterPro" id="IPR051677">
    <property type="entry name" value="AfsR-DnrI-RedD_regulator"/>
</dbReference>
<dbReference type="InterPro" id="IPR005158">
    <property type="entry name" value="BTAD"/>
</dbReference>
<evidence type="ECO:0000256" key="1">
    <source>
        <dbReference type="ARBA" id="ARBA00005820"/>
    </source>
</evidence>
<organism evidence="6 7">
    <name type="scientific">Streptomyces albus</name>
    <dbReference type="NCBI Taxonomy" id="1888"/>
    <lineage>
        <taxon>Bacteria</taxon>
        <taxon>Bacillati</taxon>
        <taxon>Actinomycetota</taxon>
        <taxon>Actinomycetes</taxon>
        <taxon>Kitasatosporales</taxon>
        <taxon>Streptomycetaceae</taxon>
        <taxon>Streptomyces</taxon>
    </lineage>
</organism>
<dbReference type="PANTHER" id="PTHR35807:SF1">
    <property type="entry name" value="TRANSCRIPTIONAL REGULATOR REDD"/>
    <property type="match status" value="1"/>
</dbReference>
<reference evidence="6 7" key="1">
    <citation type="submission" date="2018-10" db="EMBL/GenBank/DDBJ databases">
        <title>Isolation of pseudouridimycin from Streptomyces albus DSM 40763.</title>
        <authorList>
            <person name="Rosenqvist P."/>
            <person name="Metsae-Ketelae M."/>
            <person name="Virta P."/>
        </authorList>
    </citation>
    <scope>NUCLEOTIDE SEQUENCE [LARGE SCALE GENOMIC DNA]</scope>
    <source>
        <strain evidence="6 7">DSM 40763</strain>
    </source>
</reference>
<evidence type="ECO:0000256" key="2">
    <source>
        <dbReference type="ARBA" id="ARBA00023012"/>
    </source>
</evidence>
<dbReference type="InterPro" id="IPR001867">
    <property type="entry name" value="OmpR/PhoB-type_DNA-bd"/>
</dbReference>
<protein>
    <submittedName>
        <fullName evidence="6">AfsR/SARP family transcriptional regulator</fullName>
    </submittedName>
</protein>
<dbReference type="Gene3D" id="1.10.10.10">
    <property type="entry name" value="Winged helix-like DNA-binding domain superfamily/Winged helix DNA-binding domain"/>
    <property type="match status" value="1"/>
</dbReference>
<evidence type="ECO:0000256" key="3">
    <source>
        <dbReference type="ARBA" id="ARBA00023015"/>
    </source>
</evidence>
<dbReference type="Pfam" id="PF00486">
    <property type="entry name" value="Trans_reg_C"/>
    <property type="match status" value="1"/>
</dbReference>
<dbReference type="Proteomes" id="UP000298111">
    <property type="component" value="Unassembled WGS sequence"/>
</dbReference>
<name>A0A6C1BYJ1_9ACTN</name>
<accession>A0A6C1BYJ1</accession>
<dbReference type="PROSITE" id="PS51755">
    <property type="entry name" value="OMPR_PHOB"/>
    <property type="match status" value="1"/>
</dbReference>
<dbReference type="GO" id="GO:0006355">
    <property type="term" value="P:regulation of DNA-templated transcription"/>
    <property type="evidence" value="ECO:0007669"/>
    <property type="project" value="InterPro"/>
</dbReference>
<comment type="caution">
    <text evidence="6">The sequence shown here is derived from an EMBL/GenBank/DDBJ whole genome shotgun (WGS) entry which is preliminary data.</text>
</comment>